<feature type="compositionally biased region" description="Pro residues" evidence="13">
    <location>
        <begin position="78"/>
        <end position="101"/>
    </location>
</feature>
<dbReference type="Proteomes" id="UP000054270">
    <property type="component" value="Unassembled WGS sequence"/>
</dbReference>
<feature type="compositionally biased region" description="Low complexity" evidence="13">
    <location>
        <begin position="682"/>
        <end position="702"/>
    </location>
</feature>
<feature type="compositionally biased region" description="Low complexity" evidence="13">
    <location>
        <begin position="988"/>
        <end position="997"/>
    </location>
</feature>
<evidence type="ECO:0000313" key="15">
    <source>
        <dbReference type="EMBL" id="KJA22323.1"/>
    </source>
</evidence>
<dbReference type="PANTHER" id="PTHR22624:SF49">
    <property type="entry name" value="CYSTEINE PROTEASE"/>
    <property type="match status" value="1"/>
</dbReference>
<proteinExistence type="inferred from homology"/>
<dbReference type="InterPro" id="IPR046792">
    <property type="entry name" value="Peptidase_C54_cat"/>
</dbReference>
<feature type="compositionally biased region" description="Acidic residues" evidence="13">
    <location>
        <begin position="854"/>
        <end position="886"/>
    </location>
</feature>
<evidence type="ECO:0000259" key="14">
    <source>
        <dbReference type="Pfam" id="PF03416"/>
    </source>
</evidence>
<sequence length="1124" mass="119805">MSTSRASGSPALNPPSKLPRFLQKQGARKTAEAAAGSVPSSGAAPEPAQKARRNSRFLAASRDRAAPEDAGVDDPPVIVEPPPPQHHQQHPAPPAPVPIPSPRVRTRSERPAASAPETQHMPSLYASTSSAGGTRIGDLPTRLSGWFAHTFSTSSTDLSLPAIVAQHSPSRGAPPSAYDPASSSSSSPRKMAAPAALLAVAKHGSGTLNKAMRYLLDSDAVPDRCADPIWLLGVRHPGWEGPPPDALPLPSSSNQQQQQRKEPRVKARRGSWRSSSSSAASSSADGHSSPPSSTGHGSTLSTPASPARRAPPDPGAAWPPAFYADFTSRRGAYGGAPEAAVVGGEGRSPTAGRKVWPWAAERTWSADTGWGCMLRTGQSLLANALVGVQLGRDWRRPPHPVATPEYAAYVRILTWFLDTPAPHAPFSVHRMALAGKELGTDVGQWFGPSVAAGAIKTLVNAFPECGLSVALATDGTLYQSQIFAASHGDASRAPRRQQTTTWGERPVLLLLGIRLGIEGVNPIYYETIKMLYTFPQSVGIAGGRPSSSYYFVGSQAESLFYLDPHNPRPAVPLRAPPRARDEYATRRANDAEDDDERRSSPEYESDQAGRVRRRGHELAPRHQEQQQRQRHDQQREYQPRESQQRHEQHPAPPTSPASVRTGSSNFSYHAPASPSPLQQQVSTGSSSRASASASEGSADAWGYADAESAASVGGGRGYARDGGSAWGEEESARGPPPAYGQRGAHRLAQTAARAQHAYAERTPSEAEHAALGAGQGEAVDAVQLHYCNAYSAAELRTFHCERVRKMPLSGLDPSMLIGFVCRDERDWWDFRRRVSELPKTIFSIQDEPPTWPADMDDDMGLESISEPDDMDLDGEGVEVDADGDGDGSERFFDTRSGSASASSKSDKGRAHRRSSDTSEEDPSDPVTPGPTSRFEIRAPVPRRKGKAVAVGGAEDDDEEEEDGEKALDLGEEEGATDEGGDIEDDWIDPVSSPGDVPSDSRHALPPQPAPPPPPAKDRAVPAPASAASSSRSSQSRSTDKTRKARKQVPVPVPAVRVPPPAQEHYPFPVTPAEEHVGGVGVGVGASGERTRSTSGRKAHRMHNARARDGGRTQSGGVRGILTDN</sequence>
<name>A0A0D2MFG7_HYPSF</name>
<evidence type="ECO:0000256" key="9">
    <source>
        <dbReference type="ARBA" id="ARBA00022927"/>
    </source>
</evidence>
<feature type="region of interest" description="Disordered" evidence="13">
    <location>
        <begin position="241"/>
        <end position="321"/>
    </location>
</feature>
<evidence type="ECO:0000256" key="7">
    <source>
        <dbReference type="ARBA" id="ARBA00022801"/>
    </source>
</evidence>
<dbReference type="OrthoDB" id="2960936at2759"/>
<feature type="domain" description="Peptidase C54 catalytic" evidence="14">
    <location>
        <begin position="788"/>
        <end position="832"/>
    </location>
</feature>
<dbReference type="AlphaFoldDB" id="A0A0D2MFG7"/>
<evidence type="ECO:0000256" key="10">
    <source>
        <dbReference type="ARBA" id="ARBA00023006"/>
    </source>
</evidence>
<reference evidence="16" key="1">
    <citation type="submission" date="2014-04" db="EMBL/GenBank/DDBJ databases">
        <title>Evolutionary Origins and Diversification of the Mycorrhizal Mutualists.</title>
        <authorList>
            <consortium name="DOE Joint Genome Institute"/>
            <consortium name="Mycorrhizal Genomics Consortium"/>
            <person name="Kohler A."/>
            <person name="Kuo A."/>
            <person name="Nagy L.G."/>
            <person name="Floudas D."/>
            <person name="Copeland A."/>
            <person name="Barry K.W."/>
            <person name="Cichocki N."/>
            <person name="Veneault-Fourrey C."/>
            <person name="LaButti K."/>
            <person name="Lindquist E.A."/>
            <person name="Lipzen A."/>
            <person name="Lundell T."/>
            <person name="Morin E."/>
            <person name="Murat C."/>
            <person name="Riley R."/>
            <person name="Ohm R."/>
            <person name="Sun H."/>
            <person name="Tunlid A."/>
            <person name="Henrissat B."/>
            <person name="Grigoriev I.V."/>
            <person name="Hibbett D.S."/>
            <person name="Martin F."/>
        </authorList>
    </citation>
    <scope>NUCLEOTIDE SEQUENCE [LARGE SCALE GENOMIC DNA]</scope>
    <source>
        <strain evidence="16">FD-334 SS-4</strain>
    </source>
</reference>
<feature type="compositionally biased region" description="Acidic residues" evidence="13">
    <location>
        <begin position="953"/>
        <end position="987"/>
    </location>
</feature>
<dbReference type="GO" id="GO:0019786">
    <property type="term" value="F:protein-phosphatidylethanolamide deconjugating activity"/>
    <property type="evidence" value="ECO:0007669"/>
    <property type="project" value="InterPro"/>
</dbReference>
<feature type="compositionally biased region" description="Basic and acidic residues" evidence="13">
    <location>
        <begin position="616"/>
        <end position="649"/>
    </location>
</feature>
<keyword evidence="7" id="KW-0378">Hydrolase</keyword>
<keyword evidence="6" id="KW-0645">Protease</keyword>
<feature type="compositionally biased region" description="Low complexity" evidence="13">
    <location>
        <begin position="173"/>
        <end position="189"/>
    </location>
</feature>
<dbReference type="Pfam" id="PF03416">
    <property type="entry name" value="Peptidase_C54"/>
    <property type="match status" value="2"/>
</dbReference>
<evidence type="ECO:0000256" key="1">
    <source>
        <dbReference type="ARBA" id="ARBA00004329"/>
    </source>
</evidence>
<evidence type="ECO:0000313" key="16">
    <source>
        <dbReference type="Proteomes" id="UP000054270"/>
    </source>
</evidence>
<feature type="compositionally biased region" description="Polar residues" evidence="13">
    <location>
        <begin position="656"/>
        <end position="667"/>
    </location>
</feature>
<keyword evidence="10" id="KW-0072">Autophagy</keyword>
<feature type="compositionally biased region" description="Basic and acidic residues" evidence="13">
    <location>
        <begin position="578"/>
        <end position="601"/>
    </location>
</feature>
<feature type="region of interest" description="Disordered" evidence="13">
    <location>
        <begin position="166"/>
        <end position="189"/>
    </location>
</feature>
<dbReference type="PANTHER" id="PTHR22624">
    <property type="entry name" value="CYSTEINE PROTEASE ATG4"/>
    <property type="match status" value="1"/>
</dbReference>
<accession>A0A0D2MFG7</accession>
<keyword evidence="4" id="KW-0813">Transport</keyword>
<keyword evidence="9" id="KW-0653">Protein transport</keyword>
<feature type="compositionally biased region" description="Basic residues" evidence="13">
    <location>
        <begin position="1094"/>
        <end position="1104"/>
    </location>
</feature>
<organism evidence="15 16">
    <name type="scientific">Hypholoma sublateritium (strain FD-334 SS-4)</name>
    <dbReference type="NCBI Taxonomy" id="945553"/>
    <lineage>
        <taxon>Eukaryota</taxon>
        <taxon>Fungi</taxon>
        <taxon>Dikarya</taxon>
        <taxon>Basidiomycota</taxon>
        <taxon>Agaricomycotina</taxon>
        <taxon>Agaricomycetes</taxon>
        <taxon>Agaricomycetidae</taxon>
        <taxon>Agaricales</taxon>
        <taxon>Agaricineae</taxon>
        <taxon>Strophariaceae</taxon>
        <taxon>Hypholoma</taxon>
    </lineage>
</organism>
<dbReference type="STRING" id="945553.A0A0D2MFG7"/>
<dbReference type="SUPFAM" id="SSF54001">
    <property type="entry name" value="Cysteine proteinases"/>
    <property type="match status" value="2"/>
</dbReference>
<evidence type="ECO:0000256" key="2">
    <source>
        <dbReference type="ARBA" id="ARBA00004496"/>
    </source>
</evidence>
<feature type="compositionally biased region" description="Basic and acidic residues" evidence="13">
    <location>
        <begin position="758"/>
        <end position="768"/>
    </location>
</feature>
<dbReference type="GO" id="GO:0000407">
    <property type="term" value="C:phagophore assembly site"/>
    <property type="evidence" value="ECO:0007669"/>
    <property type="project" value="UniProtKB-SubCell"/>
</dbReference>
<evidence type="ECO:0000256" key="11">
    <source>
        <dbReference type="ARBA" id="ARBA00029362"/>
    </source>
</evidence>
<feature type="domain" description="Peptidase C54 catalytic" evidence="14">
    <location>
        <begin position="353"/>
        <end position="590"/>
    </location>
</feature>
<feature type="region of interest" description="Disordered" evidence="13">
    <location>
        <begin position="1"/>
        <end position="132"/>
    </location>
</feature>
<feature type="compositionally biased region" description="Low complexity" evidence="13">
    <location>
        <begin position="894"/>
        <end position="903"/>
    </location>
</feature>
<feature type="compositionally biased region" description="Pro residues" evidence="13">
    <location>
        <begin position="1050"/>
        <end position="1061"/>
    </location>
</feature>
<feature type="region of interest" description="Disordered" evidence="13">
    <location>
        <begin position="566"/>
        <end position="771"/>
    </location>
</feature>
<feature type="compositionally biased region" description="Basic and acidic residues" evidence="13">
    <location>
        <begin position="904"/>
        <end position="916"/>
    </location>
</feature>
<feature type="compositionally biased region" description="Low complexity" evidence="13">
    <location>
        <begin position="32"/>
        <end position="48"/>
    </location>
</feature>
<dbReference type="InterPro" id="IPR005078">
    <property type="entry name" value="Peptidase_C54"/>
</dbReference>
<comment type="catalytic activity">
    <reaction evidence="11">
        <text>[protein]-C-terminal L-amino acid-glycyl-phosphatidylethanolamide + H2O = [protein]-C-terminal L-amino acid-glycine + a 1,2-diacyl-sn-glycero-3-phosphoethanolamine</text>
        <dbReference type="Rhea" id="RHEA:67548"/>
        <dbReference type="Rhea" id="RHEA-COMP:17323"/>
        <dbReference type="Rhea" id="RHEA-COMP:17324"/>
        <dbReference type="ChEBI" id="CHEBI:15377"/>
        <dbReference type="ChEBI" id="CHEBI:64612"/>
        <dbReference type="ChEBI" id="CHEBI:172940"/>
        <dbReference type="ChEBI" id="CHEBI:172941"/>
    </reaction>
    <physiologicalReaction direction="left-to-right" evidence="11">
        <dbReference type="Rhea" id="RHEA:67549"/>
    </physiologicalReaction>
</comment>
<keyword evidence="5" id="KW-0963">Cytoplasm</keyword>
<feature type="compositionally biased region" description="Low complexity" evidence="13">
    <location>
        <begin position="746"/>
        <end position="757"/>
    </location>
</feature>
<dbReference type="GO" id="GO:0000423">
    <property type="term" value="P:mitophagy"/>
    <property type="evidence" value="ECO:0007669"/>
    <property type="project" value="TreeGrafter"/>
</dbReference>
<dbReference type="OMA" id="DYATYVQ"/>
<keyword evidence="8" id="KW-0788">Thiol protease</keyword>
<feature type="region of interest" description="Disordered" evidence="13">
    <location>
        <begin position="844"/>
        <end position="1124"/>
    </location>
</feature>
<evidence type="ECO:0000256" key="13">
    <source>
        <dbReference type="SAM" id="MobiDB-lite"/>
    </source>
</evidence>
<evidence type="ECO:0000256" key="4">
    <source>
        <dbReference type="ARBA" id="ARBA00022448"/>
    </source>
</evidence>
<feature type="compositionally biased region" description="Pro residues" evidence="13">
    <location>
        <begin position="1005"/>
        <end position="1014"/>
    </location>
</feature>
<evidence type="ECO:0000256" key="6">
    <source>
        <dbReference type="ARBA" id="ARBA00022670"/>
    </source>
</evidence>
<dbReference type="GO" id="GO:0015031">
    <property type="term" value="P:protein transport"/>
    <property type="evidence" value="ECO:0007669"/>
    <property type="project" value="UniProtKB-KW"/>
</dbReference>
<comment type="subcellular location">
    <subcellularLocation>
        <location evidence="2">Cytoplasm</location>
    </subcellularLocation>
    <subcellularLocation>
        <location evidence="1">Preautophagosomal structure</location>
    </subcellularLocation>
</comment>
<dbReference type="GO" id="GO:0035973">
    <property type="term" value="P:aggrephagy"/>
    <property type="evidence" value="ECO:0007669"/>
    <property type="project" value="TreeGrafter"/>
</dbReference>
<feature type="compositionally biased region" description="Low complexity" evidence="13">
    <location>
        <begin position="248"/>
        <end position="258"/>
    </location>
</feature>
<evidence type="ECO:0000256" key="8">
    <source>
        <dbReference type="ARBA" id="ARBA00022807"/>
    </source>
</evidence>
<keyword evidence="16" id="KW-1185">Reference proteome</keyword>
<evidence type="ECO:0000256" key="3">
    <source>
        <dbReference type="ARBA" id="ARBA00010958"/>
    </source>
</evidence>
<evidence type="ECO:0000256" key="12">
    <source>
        <dbReference type="ARBA" id="ARBA00030240"/>
    </source>
</evidence>
<dbReference type="GO" id="GO:0034727">
    <property type="term" value="P:piecemeal microautophagy of the nucleus"/>
    <property type="evidence" value="ECO:0007669"/>
    <property type="project" value="TreeGrafter"/>
</dbReference>
<dbReference type="EMBL" id="KN817551">
    <property type="protein sequence ID" value="KJA22323.1"/>
    <property type="molecule type" value="Genomic_DNA"/>
</dbReference>
<feature type="compositionally biased region" description="Low complexity" evidence="13">
    <location>
        <begin position="1020"/>
        <end position="1036"/>
    </location>
</feature>
<dbReference type="GO" id="GO:0000045">
    <property type="term" value="P:autophagosome assembly"/>
    <property type="evidence" value="ECO:0007669"/>
    <property type="project" value="TreeGrafter"/>
</dbReference>
<protein>
    <recommendedName>
        <fullName evidence="12">Autophagy-related protein 4</fullName>
    </recommendedName>
</protein>
<dbReference type="GO" id="GO:0004197">
    <property type="term" value="F:cysteine-type endopeptidase activity"/>
    <property type="evidence" value="ECO:0007669"/>
    <property type="project" value="TreeGrafter"/>
</dbReference>
<dbReference type="InterPro" id="IPR038765">
    <property type="entry name" value="Papain-like_cys_pep_sf"/>
</dbReference>
<feature type="compositionally biased region" description="Polar residues" evidence="13">
    <location>
        <begin position="116"/>
        <end position="132"/>
    </location>
</feature>
<feature type="compositionally biased region" description="Low complexity" evidence="13">
    <location>
        <begin position="272"/>
        <end position="308"/>
    </location>
</feature>
<dbReference type="GO" id="GO:0016485">
    <property type="term" value="P:protein processing"/>
    <property type="evidence" value="ECO:0007669"/>
    <property type="project" value="TreeGrafter"/>
</dbReference>
<evidence type="ECO:0000256" key="5">
    <source>
        <dbReference type="ARBA" id="ARBA00022490"/>
    </source>
</evidence>
<comment type="similarity">
    <text evidence="3">Belongs to the peptidase C54 family.</text>
</comment>
<gene>
    <name evidence="15" type="ORF">HYPSUDRAFT_41184</name>
</gene>